<organism evidence="9 10">
    <name type="scientific">Candidatus Phycosocius bacilliformis</name>
    <dbReference type="NCBI Taxonomy" id="1445552"/>
    <lineage>
        <taxon>Bacteria</taxon>
        <taxon>Pseudomonadati</taxon>
        <taxon>Pseudomonadota</taxon>
        <taxon>Alphaproteobacteria</taxon>
        <taxon>Caulobacterales</taxon>
        <taxon>Caulobacterales incertae sedis</taxon>
        <taxon>Candidatus Phycosocius</taxon>
    </lineage>
</organism>
<dbReference type="AlphaFoldDB" id="A0A2P2E7K6"/>
<evidence type="ECO:0000256" key="8">
    <source>
        <dbReference type="SAM" id="SignalP"/>
    </source>
</evidence>
<dbReference type="InterPro" id="IPR000101">
    <property type="entry name" value="GGT_peptidase"/>
</dbReference>
<comment type="PTM">
    <text evidence="6">Cleaved by autocatalysis into a large and a small subunit.</text>
</comment>
<dbReference type="GO" id="GO:0103068">
    <property type="term" value="F:leukotriene C4 gamma-glutamyl transferase activity"/>
    <property type="evidence" value="ECO:0007669"/>
    <property type="project" value="UniProtKB-EC"/>
</dbReference>
<comment type="similarity">
    <text evidence="6">Belongs to the gamma-glutamyltransferase family.</text>
</comment>
<evidence type="ECO:0000256" key="7">
    <source>
        <dbReference type="SAM" id="MobiDB-lite"/>
    </source>
</evidence>
<dbReference type="InterPro" id="IPR043137">
    <property type="entry name" value="GGT_ssub_C"/>
</dbReference>
<evidence type="ECO:0000256" key="4">
    <source>
        <dbReference type="PIRSR" id="PIRSR600101-1"/>
    </source>
</evidence>
<dbReference type="InterPro" id="IPR029055">
    <property type="entry name" value="Ntn_hydrolases_N"/>
</dbReference>
<keyword evidence="6 9" id="KW-0808">Transferase</keyword>
<dbReference type="UniPathway" id="UPA00204"/>
<accession>A0A2P2E7K6</accession>
<feature type="active site" description="Nucleophile" evidence="4">
    <location>
        <position position="414"/>
    </location>
</feature>
<dbReference type="PANTHER" id="PTHR43881:SF1">
    <property type="entry name" value="GAMMA-GLUTAMYLTRANSPEPTIDASE (AFU_ORTHOLOGUE AFUA_4G13580)"/>
    <property type="match status" value="1"/>
</dbReference>
<dbReference type="Proteomes" id="UP000245086">
    <property type="component" value="Unassembled WGS sequence"/>
</dbReference>
<dbReference type="InterPro" id="IPR052896">
    <property type="entry name" value="GGT-like_enzyme"/>
</dbReference>
<dbReference type="Pfam" id="PF01019">
    <property type="entry name" value="G_glu_transpept"/>
    <property type="match status" value="1"/>
</dbReference>
<comment type="catalytic activity">
    <reaction evidence="2 6">
        <text>glutathione + H2O = L-cysteinylglycine + L-glutamate</text>
        <dbReference type="Rhea" id="RHEA:28807"/>
        <dbReference type="ChEBI" id="CHEBI:15377"/>
        <dbReference type="ChEBI" id="CHEBI:29985"/>
        <dbReference type="ChEBI" id="CHEBI:57925"/>
        <dbReference type="ChEBI" id="CHEBI:61694"/>
        <dbReference type="EC" id="3.4.19.13"/>
    </reaction>
</comment>
<dbReference type="GO" id="GO:0006751">
    <property type="term" value="P:glutathione catabolic process"/>
    <property type="evidence" value="ECO:0007669"/>
    <property type="project" value="UniProtKB-UniRule"/>
</dbReference>
<dbReference type="EC" id="3.4.19.13" evidence="6"/>
<sequence>MGAGCGLTHGFGVIVAAGATLLAPLGSATAQQASNPQPVVTGPGDRIAGPSFATRSPAYGRNGAAATAHPLATQIAIDTLKQGGTAVDAAIAANAALGLLEPTGNGIGGDLFALIWDPKTQKLYGINGSGRAPMGMSLDDRAAREAKIKTSAPGRRPSFGSVTVTVPGAVDAWFSMHARFGKLPMSQILAPTISYADAGAPVPPVIAYYMAANLKRLDERAKAGEVEEFDNARKTYFANGAVQTGQVFKNPDLARTLGLIAAGGRDAFYKGEIAQRIDAYMRRIGGPLRASDLAAHHSDWVEPISVTYRGYQVWQIPPNSQGVTTLQMLGILNQFDMAKAGFASAESVHLQIEAKRLAFEDRAKFLADPTFAKVPTQGLISPNYLRARAGLIDPAKASVNVAAGDPAQFEKGDTTFLVTADSTGMMVALIQSNYRGMGSGLVPDGLGFMFQNRGEAFSLDPASPNVYAPGKRPFHTIIPGFVTKDNQAFMAFGVMGGAMQPQGQTQIVVNMIDYGLDAQSAGDAPRWRHEGGCEPEGGCKPGLGRVALESGFSQTTREGLTAKGWTLSGADGDFGGYQAIKRDPKTGVYEAATESRKDGVALAY</sequence>
<reference evidence="9 10" key="1">
    <citation type="journal article" date="2018" name="Genome Announc.">
        <title>Draft Genome Sequence of "Candidatus Phycosocius bacilliformis," an Alphaproteobacterial Ectosymbiont of the Hydrocarbon-Producing Green Alga Botryococcus braunii.</title>
        <authorList>
            <person name="Tanabe Y."/>
            <person name="Yamaguchi H."/>
            <person name="Watanabe M.M."/>
        </authorList>
    </citation>
    <scope>NUCLEOTIDE SEQUENCE [LARGE SCALE GENOMIC DNA]</scope>
    <source>
        <strain evidence="9 10">BOTRYCO-2</strain>
    </source>
</reference>
<keyword evidence="6" id="KW-0865">Zymogen</keyword>
<evidence type="ECO:0000256" key="3">
    <source>
        <dbReference type="ARBA" id="ARBA00047417"/>
    </source>
</evidence>
<dbReference type="PRINTS" id="PR01210">
    <property type="entry name" value="GGTRANSPTASE"/>
</dbReference>
<keyword evidence="6 9" id="KW-0012">Acyltransferase</keyword>
<evidence type="ECO:0000313" key="9">
    <source>
        <dbReference type="EMBL" id="GBF57046.1"/>
    </source>
</evidence>
<dbReference type="EC" id="2.3.2.2" evidence="6"/>
<evidence type="ECO:0000256" key="2">
    <source>
        <dbReference type="ARBA" id="ARBA00001089"/>
    </source>
</evidence>
<dbReference type="PANTHER" id="PTHR43881">
    <property type="entry name" value="GAMMA-GLUTAMYLTRANSPEPTIDASE (AFU_ORTHOLOGUE AFUA_4G13580)"/>
    <property type="match status" value="1"/>
</dbReference>
<name>A0A2P2E7K6_9PROT</name>
<comment type="caution">
    <text evidence="9">The sequence shown here is derived from an EMBL/GenBank/DDBJ whole genome shotgun (WGS) entry which is preliminary data.</text>
</comment>
<dbReference type="NCBIfam" id="TIGR00066">
    <property type="entry name" value="g_glut_trans"/>
    <property type="match status" value="1"/>
</dbReference>
<feature type="signal peptide" evidence="8">
    <location>
        <begin position="1"/>
        <end position="30"/>
    </location>
</feature>
<feature type="chain" id="PRO_5015160123" description="Glutathione hydrolase proenzyme" evidence="8">
    <location>
        <begin position="31"/>
        <end position="604"/>
    </location>
</feature>
<dbReference type="InterPro" id="IPR043138">
    <property type="entry name" value="GGT_lsub"/>
</dbReference>
<dbReference type="SUPFAM" id="SSF56235">
    <property type="entry name" value="N-terminal nucleophile aminohydrolases (Ntn hydrolases)"/>
    <property type="match status" value="1"/>
</dbReference>
<feature type="binding site" evidence="5">
    <location>
        <position position="497"/>
    </location>
    <ligand>
        <name>L-glutamate</name>
        <dbReference type="ChEBI" id="CHEBI:29985"/>
    </ligand>
</feature>
<comment type="catalytic activity">
    <reaction evidence="1 6">
        <text>an S-substituted glutathione + H2O = an S-substituted L-cysteinylglycine + L-glutamate</text>
        <dbReference type="Rhea" id="RHEA:59468"/>
        <dbReference type="ChEBI" id="CHEBI:15377"/>
        <dbReference type="ChEBI" id="CHEBI:29985"/>
        <dbReference type="ChEBI" id="CHEBI:90779"/>
        <dbReference type="ChEBI" id="CHEBI:143103"/>
        <dbReference type="EC" id="3.4.19.13"/>
    </reaction>
</comment>
<feature type="region of interest" description="Disordered" evidence="7">
    <location>
        <begin position="32"/>
        <end position="53"/>
    </location>
</feature>
<dbReference type="GO" id="GO:0006750">
    <property type="term" value="P:glutathione biosynthetic process"/>
    <property type="evidence" value="ECO:0007669"/>
    <property type="project" value="UniProtKB-KW"/>
</dbReference>
<evidence type="ECO:0000256" key="1">
    <source>
        <dbReference type="ARBA" id="ARBA00001049"/>
    </source>
</evidence>
<dbReference type="EMBL" id="BFBR01000002">
    <property type="protein sequence ID" value="GBF57046.1"/>
    <property type="molecule type" value="Genomic_DNA"/>
</dbReference>
<comment type="catalytic activity">
    <reaction evidence="3 6">
        <text>an N-terminal (5-L-glutamyl)-[peptide] + an alpha-amino acid = 5-L-glutamyl amino acid + an N-terminal L-alpha-aminoacyl-[peptide]</text>
        <dbReference type="Rhea" id="RHEA:23904"/>
        <dbReference type="Rhea" id="RHEA-COMP:9780"/>
        <dbReference type="Rhea" id="RHEA-COMP:9795"/>
        <dbReference type="ChEBI" id="CHEBI:77644"/>
        <dbReference type="ChEBI" id="CHEBI:78597"/>
        <dbReference type="ChEBI" id="CHEBI:78599"/>
        <dbReference type="ChEBI" id="CHEBI:78608"/>
        <dbReference type="EC" id="2.3.2.2"/>
    </reaction>
</comment>
<keyword evidence="10" id="KW-1185">Reference proteome</keyword>
<gene>
    <name evidence="9" type="primary">ywrD</name>
    <name evidence="9" type="ORF">PbB2_00704</name>
</gene>
<evidence type="ECO:0000313" key="10">
    <source>
        <dbReference type="Proteomes" id="UP000245086"/>
    </source>
</evidence>
<protein>
    <recommendedName>
        <fullName evidence="6">Glutathione hydrolase proenzyme</fullName>
        <ecNumber evidence="6">2.3.2.2</ecNumber>
        <ecNumber evidence="6">3.4.19.13</ecNumber>
    </recommendedName>
    <component>
        <recommendedName>
            <fullName evidence="6">Glutathione hydrolase large chain</fullName>
        </recommendedName>
    </component>
    <component>
        <recommendedName>
            <fullName evidence="6">Glutathione hydrolase small chain</fullName>
        </recommendedName>
    </component>
</protein>
<keyword evidence="8" id="KW-0732">Signal</keyword>
<keyword evidence="6" id="KW-0378">Hydrolase</keyword>
<dbReference type="Gene3D" id="3.60.20.40">
    <property type="match status" value="1"/>
</dbReference>
<proteinExistence type="inferred from homology"/>
<dbReference type="Gene3D" id="1.10.246.130">
    <property type="match status" value="1"/>
</dbReference>
<comment type="pathway">
    <text evidence="6">Sulfur metabolism; glutathione metabolism.</text>
</comment>
<keyword evidence="6" id="KW-0317">Glutathione biosynthesis</keyword>
<comment type="subunit">
    <text evidence="6">This enzyme consists of two polypeptide chains, which are synthesized in precursor form from a single polypeptide.</text>
</comment>
<evidence type="ECO:0000256" key="5">
    <source>
        <dbReference type="PIRSR" id="PIRSR600101-2"/>
    </source>
</evidence>
<dbReference type="GO" id="GO:0036374">
    <property type="term" value="F:glutathione hydrolase activity"/>
    <property type="evidence" value="ECO:0007669"/>
    <property type="project" value="UniProtKB-UniRule"/>
</dbReference>
<dbReference type="OrthoDB" id="9781342at2"/>
<evidence type="ECO:0000256" key="6">
    <source>
        <dbReference type="RuleBase" id="RU368036"/>
    </source>
</evidence>